<evidence type="ECO:0000259" key="9">
    <source>
        <dbReference type="Pfam" id="PF18364"/>
    </source>
</evidence>
<dbReference type="SUPFAM" id="SSF53706">
    <property type="entry name" value="Formate dehydrogenase/DMSO reductase, domains 1-3"/>
    <property type="match status" value="1"/>
</dbReference>
<gene>
    <name evidence="10" type="ORF">N5K24_05320</name>
</gene>
<dbReference type="Pfam" id="PF01568">
    <property type="entry name" value="Molydop_binding"/>
    <property type="match status" value="1"/>
</dbReference>
<dbReference type="InterPro" id="IPR050612">
    <property type="entry name" value="Prok_Mopterin_Oxidored"/>
</dbReference>
<keyword evidence="6" id="KW-0560">Oxidoreductase</keyword>
<dbReference type="InterPro" id="IPR006657">
    <property type="entry name" value="MoPterin_dinucl-bd_dom"/>
</dbReference>
<proteinExistence type="inferred from homology"/>
<dbReference type="PROSITE" id="PS00932">
    <property type="entry name" value="MOLYBDOPTERIN_PROK_3"/>
    <property type="match status" value="1"/>
</dbReference>
<dbReference type="GO" id="GO:0030151">
    <property type="term" value="F:molybdenum ion binding"/>
    <property type="evidence" value="ECO:0007669"/>
    <property type="project" value="TreeGrafter"/>
</dbReference>
<evidence type="ECO:0000256" key="5">
    <source>
        <dbReference type="ARBA" id="ARBA00022764"/>
    </source>
</evidence>
<dbReference type="Pfam" id="PF18364">
    <property type="entry name" value="Molybdopterin_N"/>
    <property type="match status" value="1"/>
</dbReference>
<dbReference type="GO" id="GO:0016491">
    <property type="term" value="F:oxidoreductase activity"/>
    <property type="evidence" value="ECO:0007669"/>
    <property type="project" value="UniProtKB-KW"/>
</dbReference>
<organism evidence="10 11">
    <name type="scientific">Achromobacter marplatensis</name>
    <dbReference type="NCBI Taxonomy" id="470868"/>
    <lineage>
        <taxon>Bacteria</taxon>
        <taxon>Pseudomonadati</taxon>
        <taxon>Pseudomonadota</taxon>
        <taxon>Betaproteobacteria</taxon>
        <taxon>Burkholderiales</taxon>
        <taxon>Alcaligenaceae</taxon>
        <taxon>Achromobacter</taxon>
    </lineage>
</organism>
<dbReference type="GO" id="GO:0030288">
    <property type="term" value="C:outer membrane-bounded periplasmic space"/>
    <property type="evidence" value="ECO:0007669"/>
    <property type="project" value="TreeGrafter"/>
</dbReference>
<evidence type="ECO:0000259" key="7">
    <source>
        <dbReference type="Pfam" id="PF00384"/>
    </source>
</evidence>
<dbReference type="InterPro" id="IPR006655">
    <property type="entry name" value="Mopterin_OxRdtase_prok_CS"/>
</dbReference>
<keyword evidence="3" id="KW-0500">Molybdenum</keyword>
<evidence type="ECO:0000313" key="10">
    <source>
        <dbReference type="EMBL" id="MDH2049801.1"/>
    </source>
</evidence>
<evidence type="ECO:0000256" key="1">
    <source>
        <dbReference type="ARBA" id="ARBA00001942"/>
    </source>
</evidence>
<feature type="domain" description="Molybdopterin oxidoreductase N-terminal" evidence="9">
    <location>
        <begin position="18"/>
        <end position="54"/>
    </location>
</feature>
<name>A0AA42W8N5_9BURK</name>
<reference evidence="10" key="1">
    <citation type="submission" date="2022-09" db="EMBL/GenBank/DDBJ databases">
        <title>Intensive care unit water sources are persistently colonized with multi-drug resistant bacteria and are the site of extensive horizontal gene transfer of antibiotic resistance genes.</title>
        <authorList>
            <person name="Diorio-Toth L."/>
        </authorList>
    </citation>
    <scope>NUCLEOTIDE SEQUENCE</scope>
    <source>
        <strain evidence="10">GD03676</strain>
    </source>
</reference>
<protein>
    <submittedName>
        <fullName evidence="10">Molybdopterin-dependent oxidoreductase</fullName>
    </submittedName>
</protein>
<comment type="similarity">
    <text evidence="2">Belongs to the prokaryotic molybdopterin-containing oxidoreductase family.</text>
</comment>
<evidence type="ECO:0000259" key="8">
    <source>
        <dbReference type="Pfam" id="PF01568"/>
    </source>
</evidence>
<dbReference type="GO" id="GO:0009061">
    <property type="term" value="P:anaerobic respiration"/>
    <property type="evidence" value="ECO:0007669"/>
    <property type="project" value="TreeGrafter"/>
</dbReference>
<evidence type="ECO:0000256" key="6">
    <source>
        <dbReference type="ARBA" id="ARBA00023002"/>
    </source>
</evidence>
<evidence type="ECO:0000256" key="4">
    <source>
        <dbReference type="ARBA" id="ARBA00022723"/>
    </source>
</evidence>
<evidence type="ECO:0000313" key="11">
    <source>
        <dbReference type="Proteomes" id="UP001161276"/>
    </source>
</evidence>
<dbReference type="Gene3D" id="3.40.228.10">
    <property type="entry name" value="Dimethylsulfoxide Reductase, domain 2"/>
    <property type="match status" value="1"/>
</dbReference>
<dbReference type="CDD" id="cd02793">
    <property type="entry name" value="MopB_CT_DMSOR-BSOR-TMAOR"/>
    <property type="match status" value="1"/>
</dbReference>
<dbReference type="PANTHER" id="PTHR43742">
    <property type="entry name" value="TRIMETHYLAMINE-N-OXIDE REDUCTASE"/>
    <property type="match status" value="1"/>
</dbReference>
<dbReference type="Pfam" id="PF00384">
    <property type="entry name" value="Molybdopterin"/>
    <property type="match status" value="1"/>
</dbReference>
<dbReference type="Proteomes" id="UP001161276">
    <property type="component" value="Unassembled WGS sequence"/>
</dbReference>
<keyword evidence="4" id="KW-0479">Metal-binding</keyword>
<dbReference type="GO" id="GO:0009055">
    <property type="term" value="F:electron transfer activity"/>
    <property type="evidence" value="ECO:0007669"/>
    <property type="project" value="TreeGrafter"/>
</dbReference>
<dbReference type="Gene3D" id="3.40.50.740">
    <property type="match status" value="1"/>
</dbReference>
<dbReference type="GO" id="GO:0043546">
    <property type="term" value="F:molybdopterin cofactor binding"/>
    <property type="evidence" value="ECO:0007669"/>
    <property type="project" value="InterPro"/>
</dbReference>
<dbReference type="RefSeq" id="WP_280026040.1">
    <property type="nucleotide sequence ID" value="NZ_JAOCKG010000002.1"/>
</dbReference>
<dbReference type="InterPro" id="IPR041954">
    <property type="entry name" value="CT_DMSOR/BSOR/TMAOR"/>
</dbReference>
<feature type="domain" description="Molybdopterin dinucleotide-binding" evidence="8">
    <location>
        <begin position="630"/>
        <end position="747"/>
    </location>
</feature>
<keyword evidence="5" id="KW-0574">Periplasm</keyword>
<feature type="domain" description="Molybdopterin oxidoreductase" evidence="7">
    <location>
        <begin position="61"/>
        <end position="518"/>
    </location>
</feature>
<dbReference type="InterPro" id="IPR009010">
    <property type="entry name" value="Asp_de-COase-like_dom_sf"/>
</dbReference>
<dbReference type="EMBL" id="JAOCKG010000002">
    <property type="protein sequence ID" value="MDH2049801.1"/>
    <property type="molecule type" value="Genomic_DNA"/>
</dbReference>
<comment type="cofactor">
    <cofactor evidence="1">
        <name>Mo-bis(molybdopterin guanine dinucleotide)</name>
        <dbReference type="ChEBI" id="CHEBI:60539"/>
    </cofactor>
</comment>
<dbReference type="Gene3D" id="2.40.40.20">
    <property type="match status" value="1"/>
</dbReference>
<dbReference type="AlphaFoldDB" id="A0AA42W8N5"/>
<evidence type="ECO:0000256" key="3">
    <source>
        <dbReference type="ARBA" id="ARBA00022505"/>
    </source>
</evidence>
<comment type="caution">
    <text evidence="10">The sequence shown here is derived from an EMBL/GenBank/DDBJ whole genome shotgun (WGS) entry which is preliminary data.</text>
</comment>
<dbReference type="Gene3D" id="3.90.55.10">
    <property type="entry name" value="Dimethylsulfoxide Reductase, domain 3"/>
    <property type="match status" value="1"/>
</dbReference>
<evidence type="ECO:0000256" key="2">
    <source>
        <dbReference type="ARBA" id="ARBA00010312"/>
    </source>
</evidence>
<dbReference type="InterPro" id="IPR006656">
    <property type="entry name" value="Mopterin_OxRdtase"/>
</dbReference>
<sequence>MNDSVSRPPRPDTDRKPHSAHWGVFSAAWKKGALEVLPHPGDPDPNPLIQNFTNALDHPVRVKAPMVRRGWLERGPGPDAARGRDGYVQVSWEHALDLLAAELKRVKDLHGPLAVFGGSYGWSSAGRFHHAQSQVHRFLNTALGGYVRSVNSYSAGASAVILPHILGSMDDVARRNVTWEQIVGHTDVVLAFGGMALKNSRVASGGISRHIERESMRQAAARGCRFINISPLSSDFPTDAQAEWIPAVPGTDVALMLALVHELVAHGWHDEVFLAQFCEGWEDFQHYLLGRQDGQAKNAAWAAAICGVPAAKIAELARLLRGKRVLVTVAHSLQRAEHGEQPVWMAAVLAAALGQLGLPGGGYAYALGTLAHYGKRSNAVPVASLPQGVNGVKAFIPVARISDMLLHPGEPFDYNGKRMPYPHVRLAYWAGGNPFHHHQDLKRLTRAFATLDTFVVHEIGWTATARHADIVLPCTMTLEREDIGGAPTDPLLVAMHRIAAPNGQARDDYDIFADLSERLGTRQAFTEGRTSGQWLRHLYEKTRVALQEKGLDAPDFDQFWEKGELTLPQQDDDGGILRAFRADPSGQPLPTPSGKVQISSPVIAGFGYVDCPGHPAWLPPEDAPTPAFPLFLVANQPATRLHSQLDFGAHSASRKRQDREVCTLHPQDAAARGIADGDIVRLFNARGACLASAALSTTIMPGVVQLPTGAWYDPVEDASGQVALCGHGNPNILTRDAGTSSLAQGCSGQLTSVQVERFDDALPPMRAFEAPAAETVVSG</sequence>
<dbReference type="PANTHER" id="PTHR43742:SF10">
    <property type="entry name" value="TRIMETHYLAMINE-N-OXIDE REDUCTASE 2"/>
    <property type="match status" value="1"/>
</dbReference>
<dbReference type="InterPro" id="IPR041460">
    <property type="entry name" value="Molybdopterin_N"/>
</dbReference>
<accession>A0AA42W8N5</accession>
<dbReference type="SUPFAM" id="SSF50692">
    <property type="entry name" value="ADC-like"/>
    <property type="match status" value="1"/>
</dbReference>